<feature type="transmembrane region" description="Helical" evidence="6">
    <location>
        <begin position="134"/>
        <end position="155"/>
    </location>
</feature>
<organism evidence="8 9">
    <name type="scientific">Exophiala viscosa</name>
    <dbReference type="NCBI Taxonomy" id="2486360"/>
    <lineage>
        <taxon>Eukaryota</taxon>
        <taxon>Fungi</taxon>
        <taxon>Dikarya</taxon>
        <taxon>Ascomycota</taxon>
        <taxon>Pezizomycotina</taxon>
        <taxon>Eurotiomycetes</taxon>
        <taxon>Chaetothyriomycetidae</taxon>
        <taxon>Chaetothyriales</taxon>
        <taxon>Herpotrichiellaceae</taxon>
        <taxon>Exophiala</taxon>
    </lineage>
</organism>
<dbReference type="Pfam" id="PF07690">
    <property type="entry name" value="MFS_1"/>
    <property type="match status" value="1"/>
</dbReference>
<feature type="transmembrane region" description="Helical" evidence="6">
    <location>
        <begin position="336"/>
        <end position="355"/>
    </location>
</feature>
<feature type="transmembrane region" description="Helical" evidence="6">
    <location>
        <begin position="267"/>
        <end position="289"/>
    </location>
</feature>
<feature type="transmembrane region" description="Helical" evidence="6">
    <location>
        <begin position="309"/>
        <end position="329"/>
    </location>
</feature>
<evidence type="ECO:0000256" key="5">
    <source>
        <dbReference type="ARBA" id="ARBA00023136"/>
    </source>
</evidence>
<gene>
    <name evidence="8" type="ORF">EDD36DRAFT_447951</name>
</gene>
<dbReference type="PANTHER" id="PTHR43791">
    <property type="entry name" value="PERMEASE-RELATED"/>
    <property type="match status" value="1"/>
</dbReference>
<accession>A0AAN6DPB5</accession>
<dbReference type="AlphaFoldDB" id="A0AAN6DPB5"/>
<evidence type="ECO:0000256" key="4">
    <source>
        <dbReference type="ARBA" id="ARBA00022989"/>
    </source>
</evidence>
<proteinExistence type="predicted"/>
<evidence type="ECO:0000313" key="9">
    <source>
        <dbReference type="Proteomes" id="UP001203852"/>
    </source>
</evidence>
<feature type="transmembrane region" description="Helical" evidence="6">
    <location>
        <begin position="76"/>
        <end position="92"/>
    </location>
</feature>
<dbReference type="FunFam" id="1.20.1250.20:FF:000018">
    <property type="entry name" value="MFS transporter permease"/>
    <property type="match status" value="1"/>
</dbReference>
<dbReference type="InterPro" id="IPR020846">
    <property type="entry name" value="MFS_dom"/>
</dbReference>
<dbReference type="InterPro" id="IPR036259">
    <property type="entry name" value="MFS_trans_sf"/>
</dbReference>
<evidence type="ECO:0000259" key="7">
    <source>
        <dbReference type="PROSITE" id="PS50850"/>
    </source>
</evidence>
<dbReference type="SUPFAM" id="SSF103473">
    <property type="entry name" value="MFS general substrate transporter"/>
    <property type="match status" value="1"/>
</dbReference>
<dbReference type="GO" id="GO:0016020">
    <property type="term" value="C:membrane"/>
    <property type="evidence" value="ECO:0007669"/>
    <property type="project" value="UniProtKB-SubCell"/>
</dbReference>
<evidence type="ECO:0000256" key="2">
    <source>
        <dbReference type="ARBA" id="ARBA00022448"/>
    </source>
</evidence>
<sequence>MEKHSINDIGQALEAESVPEHHTDLPPLSKKTKLKVDIRLVLTIGMVYALSVIDRINIGSAKVVGMADDLKLDVGNRYSVVLLIFFPAYLLGELPSNLALVKFGVANTLSVLVIGMGCFTIGQGHINSWQGLAVMRFFLGLFEGGVFPAVIFLCASWWPRYEVHKRLALLYGIGLVSSAFAGLLAYAIGLMDGDRGWRGWRWIFTIEGTVTIAFGLLLRCLIDDFPDRATFLSEEERAQIVRRIEADRGDATTEKVTLKNVKDLKDWTLWLTTWMYFCNVVAVYGLAYFVPSIIAAMGHSGVMASLYSAPPYLVGLGFLIIGGTLGDYFKRRLPIILVQTTLGTIGLALMSQPQLSAHVRYLGIFLAIASCQANNTAILIFGQNNVVGSAKMNIASVLNISSGTISGIIGSTIYTEATAPKYLPGLATTMALNACLILTCIVAWIVLHRKNMQADQGKVVFHNLPEWRWTL</sequence>
<comment type="caution">
    <text evidence="8">The sequence shown here is derived from an EMBL/GenBank/DDBJ whole genome shotgun (WGS) entry which is preliminary data.</text>
</comment>
<keyword evidence="9" id="KW-1185">Reference proteome</keyword>
<evidence type="ECO:0000256" key="6">
    <source>
        <dbReference type="SAM" id="Phobius"/>
    </source>
</evidence>
<feature type="transmembrane region" description="Helical" evidence="6">
    <location>
        <begin position="426"/>
        <end position="447"/>
    </location>
</feature>
<keyword evidence="2" id="KW-0813">Transport</keyword>
<feature type="transmembrane region" description="Helical" evidence="6">
    <location>
        <begin position="99"/>
        <end position="122"/>
    </location>
</feature>
<dbReference type="EMBL" id="MU404362">
    <property type="protein sequence ID" value="KAI1608869.1"/>
    <property type="molecule type" value="Genomic_DNA"/>
</dbReference>
<dbReference type="Proteomes" id="UP001203852">
    <property type="component" value="Unassembled WGS sequence"/>
</dbReference>
<keyword evidence="5 6" id="KW-0472">Membrane</keyword>
<evidence type="ECO:0000313" key="8">
    <source>
        <dbReference type="EMBL" id="KAI1608869.1"/>
    </source>
</evidence>
<comment type="subcellular location">
    <subcellularLocation>
        <location evidence="1">Membrane</location>
        <topology evidence="1">Multi-pass membrane protein</topology>
    </subcellularLocation>
</comment>
<evidence type="ECO:0000256" key="1">
    <source>
        <dbReference type="ARBA" id="ARBA00004141"/>
    </source>
</evidence>
<dbReference type="PANTHER" id="PTHR43791:SF3">
    <property type="entry name" value="MAJOR FACILITATOR SUPERFAMILY (MFS) PROFILE DOMAIN-CONTAINING PROTEIN"/>
    <property type="match status" value="1"/>
</dbReference>
<feature type="transmembrane region" description="Helical" evidence="6">
    <location>
        <begin position="394"/>
        <end position="414"/>
    </location>
</feature>
<feature type="transmembrane region" description="Helical" evidence="6">
    <location>
        <begin position="200"/>
        <end position="222"/>
    </location>
</feature>
<protein>
    <submittedName>
        <fullName evidence="8">Major facilitator superfamily domain-containing protein</fullName>
    </submittedName>
</protein>
<dbReference type="InterPro" id="IPR011701">
    <property type="entry name" value="MFS"/>
</dbReference>
<feature type="transmembrane region" description="Helical" evidence="6">
    <location>
        <begin position="38"/>
        <end position="56"/>
    </location>
</feature>
<feature type="transmembrane region" description="Helical" evidence="6">
    <location>
        <begin position="167"/>
        <end position="188"/>
    </location>
</feature>
<feature type="domain" description="Major facilitator superfamily (MFS) profile" evidence="7">
    <location>
        <begin position="40"/>
        <end position="451"/>
    </location>
</feature>
<keyword evidence="3 6" id="KW-0812">Transmembrane</keyword>
<keyword evidence="4 6" id="KW-1133">Transmembrane helix</keyword>
<evidence type="ECO:0000256" key="3">
    <source>
        <dbReference type="ARBA" id="ARBA00022692"/>
    </source>
</evidence>
<name>A0AAN6DPB5_9EURO</name>
<dbReference type="PROSITE" id="PS50850">
    <property type="entry name" value="MFS"/>
    <property type="match status" value="1"/>
</dbReference>
<dbReference type="Gene3D" id="1.20.1250.20">
    <property type="entry name" value="MFS general substrate transporter like domains"/>
    <property type="match status" value="2"/>
</dbReference>
<feature type="transmembrane region" description="Helical" evidence="6">
    <location>
        <begin position="361"/>
        <end position="382"/>
    </location>
</feature>
<reference evidence="8" key="1">
    <citation type="journal article" date="2022" name="bioRxiv">
        <title>Deciphering the potential niche of two novel black yeast fungi from a biological soil crust based on their genomes, phenotypes, and melanin regulation.</title>
        <authorList>
            <consortium name="DOE Joint Genome Institute"/>
            <person name="Carr E.C."/>
            <person name="Barton Q."/>
            <person name="Grambo S."/>
            <person name="Sullivan M."/>
            <person name="Renfro C.M."/>
            <person name="Kuo A."/>
            <person name="Pangilinan J."/>
            <person name="Lipzen A."/>
            <person name="Keymanesh K."/>
            <person name="Savage E."/>
            <person name="Barry K."/>
            <person name="Grigoriev I.V."/>
            <person name="Riekhof W.R."/>
            <person name="Harris S.S."/>
        </authorList>
    </citation>
    <scope>NUCLEOTIDE SEQUENCE</scope>
    <source>
        <strain evidence="8">JF 03-4F</strain>
    </source>
</reference>
<dbReference type="GO" id="GO:0022857">
    <property type="term" value="F:transmembrane transporter activity"/>
    <property type="evidence" value="ECO:0007669"/>
    <property type="project" value="InterPro"/>
</dbReference>